<dbReference type="Proteomes" id="UP000217507">
    <property type="component" value="Chromosome"/>
</dbReference>
<evidence type="ECO:0000313" key="2">
    <source>
        <dbReference type="Proteomes" id="UP000217507"/>
    </source>
</evidence>
<dbReference type="PANTHER" id="PTHR11487">
    <property type="entry name" value="THIOESTERASE"/>
    <property type="match status" value="1"/>
</dbReference>
<accession>A0A1Z4KH24</accession>
<evidence type="ECO:0008006" key="3">
    <source>
        <dbReference type="Google" id="ProtNLM"/>
    </source>
</evidence>
<organism evidence="1 2">
    <name type="scientific">Trichormus variabilis NIES-23</name>
    <dbReference type="NCBI Taxonomy" id="1973479"/>
    <lineage>
        <taxon>Bacteria</taxon>
        <taxon>Bacillati</taxon>
        <taxon>Cyanobacteriota</taxon>
        <taxon>Cyanophyceae</taxon>
        <taxon>Nostocales</taxon>
        <taxon>Nostocaceae</taxon>
        <taxon>Trichormus</taxon>
    </lineage>
</organism>
<reference evidence="1 2" key="1">
    <citation type="submission" date="2017-06" db="EMBL/GenBank/DDBJ databases">
        <title>Genome sequencing of cyanobaciteial culture collection at National Institute for Environmental Studies (NIES).</title>
        <authorList>
            <person name="Hirose Y."/>
            <person name="Shimura Y."/>
            <person name="Fujisawa T."/>
            <person name="Nakamura Y."/>
            <person name="Kawachi M."/>
        </authorList>
    </citation>
    <scope>NUCLEOTIDE SEQUENCE [LARGE SCALE GENOMIC DNA]</scope>
    <source>
        <strain evidence="1 2">NIES-23</strain>
    </source>
</reference>
<name>A0A1Z4KH24_ANAVA</name>
<protein>
    <recommendedName>
        <fullName evidence="3">Thioesterase</fullName>
    </recommendedName>
</protein>
<proteinExistence type="predicted"/>
<dbReference type="EMBL" id="AP018216">
    <property type="protein sequence ID" value="BAY68278.1"/>
    <property type="molecule type" value="Genomic_DNA"/>
</dbReference>
<dbReference type="AlphaFoldDB" id="A0A1Z4KH24"/>
<dbReference type="PANTHER" id="PTHR11487:SF0">
    <property type="entry name" value="S-ACYL FATTY ACID SYNTHASE THIOESTERASE, MEDIUM CHAIN"/>
    <property type="match status" value="1"/>
</dbReference>
<dbReference type="GO" id="GO:0008610">
    <property type="term" value="P:lipid biosynthetic process"/>
    <property type="evidence" value="ECO:0007669"/>
    <property type="project" value="TreeGrafter"/>
</dbReference>
<dbReference type="SUPFAM" id="SSF53474">
    <property type="entry name" value="alpha/beta-Hydrolases"/>
    <property type="match status" value="1"/>
</dbReference>
<sequence length="83" mass="9403">MGIWPAPLSCAITTFGGITDPEVSQIELAAWQQHTTGEFSLQMLPGNHFFIHEHCLQFLDLLSQHIAFQENRANILFLITFAF</sequence>
<dbReference type="InterPro" id="IPR012223">
    <property type="entry name" value="TEII"/>
</dbReference>
<dbReference type="InterPro" id="IPR029058">
    <property type="entry name" value="AB_hydrolase_fold"/>
</dbReference>
<dbReference type="Gene3D" id="3.40.50.1820">
    <property type="entry name" value="alpha/beta hydrolase"/>
    <property type="match status" value="1"/>
</dbReference>
<gene>
    <name evidence="1" type="ORF">NIES23_10620</name>
</gene>
<evidence type="ECO:0000313" key="1">
    <source>
        <dbReference type="EMBL" id="BAY68278.1"/>
    </source>
</evidence>